<accession>A0ABR8G3X9</accession>
<dbReference type="NCBIfam" id="NF033441">
    <property type="entry name" value="BREX_BrxC"/>
    <property type="match status" value="1"/>
</dbReference>
<dbReference type="SUPFAM" id="SSF52540">
    <property type="entry name" value="P-loop containing nucleoside triphosphate hydrolases"/>
    <property type="match status" value="1"/>
</dbReference>
<reference evidence="4 5" key="1">
    <citation type="journal article" date="2020" name="ISME J.">
        <title>Comparative genomics reveals insights into cyanobacterial evolution and habitat adaptation.</title>
        <authorList>
            <person name="Chen M.Y."/>
            <person name="Teng W.K."/>
            <person name="Zhao L."/>
            <person name="Hu C.X."/>
            <person name="Zhou Y.K."/>
            <person name="Han B.P."/>
            <person name="Song L.R."/>
            <person name="Shu W.S."/>
        </authorList>
    </citation>
    <scope>NUCLEOTIDE SEQUENCE [LARGE SCALE GENOMIC DNA]</scope>
    <source>
        <strain evidence="4 5">FACHB-130</strain>
    </source>
</reference>
<dbReference type="InterPro" id="IPR058037">
    <property type="entry name" value="BREX_BrxC_helical"/>
</dbReference>
<dbReference type="RefSeq" id="WP_190970522.1">
    <property type="nucleotide sequence ID" value="NZ_JACJTB010000053.1"/>
</dbReference>
<dbReference type="Pfam" id="PF25796">
    <property type="entry name" value="BREX_BrxC_4th"/>
    <property type="match status" value="1"/>
</dbReference>
<name>A0ABR8G3X9_9NOSO</name>
<evidence type="ECO:0000313" key="4">
    <source>
        <dbReference type="EMBL" id="MBD2597906.1"/>
    </source>
</evidence>
<evidence type="ECO:0000259" key="3">
    <source>
        <dbReference type="Pfam" id="PF25796"/>
    </source>
</evidence>
<organism evidence="4 5">
    <name type="scientific">Nostoc spongiaeforme FACHB-130</name>
    <dbReference type="NCBI Taxonomy" id="1357510"/>
    <lineage>
        <taxon>Bacteria</taxon>
        <taxon>Bacillati</taxon>
        <taxon>Cyanobacteriota</taxon>
        <taxon>Cyanophyceae</taxon>
        <taxon>Nostocales</taxon>
        <taxon>Nostocaceae</taxon>
        <taxon>Nostoc</taxon>
    </lineage>
</organism>
<dbReference type="Pfam" id="PF25791">
    <property type="entry name" value="WHD_BREX_BrxC"/>
    <property type="match status" value="1"/>
</dbReference>
<dbReference type="Pfam" id="PF25792">
    <property type="entry name" value="BREX_BrxC_helical"/>
    <property type="match status" value="1"/>
</dbReference>
<dbReference type="Proteomes" id="UP000603457">
    <property type="component" value="Unassembled WGS sequence"/>
</dbReference>
<dbReference type="InterPro" id="IPR058038">
    <property type="entry name" value="BREX_BrxC_wHTH"/>
</dbReference>
<feature type="domain" description="Probable ATP-binding protein BrxC winged helix-turn-helix" evidence="1">
    <location>
        <begin position="739"/>
        <end position="858"/>
    </location>
</feature>
<proteinExistence type="predicted"/>
<sequence>MNIAELFHKDIHRNINGVIKVGQQDSENIRQELEEYVVTRELDKHFRTFFERYTTALGSPTDKMGVWISGFFGSGKSHFLKILSYLLANRQLGSSCALDYFDEKRIPDPMLLAKIQQAARSSCDVILFNIDSKADANNKNDKESITKVFQKVFDEHLGYFGTVPAIAEFERQLDRQGKYEAFQEAFLAETGMEWKENRDAWGFYQDAIALALQTSTGMSTEAANRLLDLGEHNYTLSPEKLAGMVKQYLESIGTKHHLVFMVDEVGQYIGEDSKLMLNLQTVVEDLGTHCQGRAWVVVTSQEAMDEITKNKIKGEDFSKIIGRFYRPLNLSSANTDEVIKLRLLGKTDAARTGLEALYNQKVAILKNQIAFTQDSADMPGYSNAQDFIAAYPFVPYQFNLLQKVFTQIRIMGSAGKHLASGERSLLDAFQVASQAVAGQPLGVLVPFHTFYMAVEGFLDGIISQVIIQAAQNPQLQPFDIDLLKTLFMVKYLKEIRANLDNLTTLSLSNIDQDKLALRQQVEAALGRLERQTLIQRNGDEYIFLTHEEQDIGREIKNTQVDSAKVLKELQQLVWDSIFTDKELRYSQRHRYPFNRKLDEQTFGQQTNDLTLHIVTPYAETYAAMQDDAFCIGITGSGYEVLVRLPDNQRLLDDLNTLVKTDEYLRLKNSSNLSPSIQRILISRGDENSKRRQELKVILEDLITRADVFAYGSKLEIRNRDAKNVLSEGLTYLVDNVYQKLRYVTSGFENEDQVSNALTRDSQEQDITGLPANAAAHSEMRGWLMDEARVHRQVSIRALVEKFSSRPYGWSELDTLGVMAELANKGVVELRHAQANVNLREKGLVTQMRSRKGMDQYTVRLADVIDPASLKIAKDMASDLLNGNLSSDPQVLFEFYKNALGERCKELEGWLTQAETGLPFAELLRTNLAILRELLANDGAAEFFRTFRQRRDEIEEHIEDVQKLRSFFKTQVNLFQQARNDLKALEPELRHISDPDLLKRVDSVKQILAMSDPTAKIPELAMLLKPVKERVQETLTNQIYQVQTKSQTMREKLAEYVTSAHQDVSAQLDLTSITQDIEQVVTFVPTSIDSAIARQSELDHILPQLLQKVDRQANEIIQRQSKNGSYSQATCVKPIVSVQVARVATKSLLETPQDVDVYVEALRKTLLDEIQQNHRVRLE</sequence>
<dbReference type="InterPro" id="IPR047679">
    <property type="entry name" value="BREX_BrxC"/>
</dbReference>
<feature type="domain" description="Probable ATP-binding protein BrxC alpha-helical" evidence="2">
    <location>
        <begin position="869"/>
        <end position="986"/>
    </location>
</feature>
<evidence type="ECO:0000259" key="1">
    <source>
        <dbReference type="Pfam" id="PF25791"/>
    </source>
</evidence>
<evidence type="ECO:0000313" key="5">
    <source>
        <dbReference type="Proteomes" id="UP000603457"/>
    </source>
</evidence>
<feature type="domain" description="Probable ATP-binding protein BrxC 4th six-stranded beta-sheet" evidence="3">
    <location>
        <begin position="558"/>
        <end position="732"/>
    </location>
</feature>
<dbReference type="InterPro" id="IPR058036">
    <property type="entry name" value="BREX_BrxC_4th"/>
</dbReference>
<dbReference type="InterPro" id="IPR027417">
    <property type="entry name" value="P-loop_NTPase"/>
</dbReference>
<keyword evidence="5" id="KW-1185">Reference proteome</keyword>
<dbReference type="EMBL" id="JACJTB010000053">
    <property type="protein sequence ID" value="MBD2597906.1"/>
    <property type="molecule type" value="Genomic_DNA"/>
</dbReference>
<gene>
    <name evidence="4" type="primary">brxC</name>
    <name evidence="4" type="ORF">H6G74_26805</name>
</gene>
<evidence type="ECO:0000259" key="2">
    <source>
        <dbReference type="Pfam" id="PF25792"/>
    </source>
</evidence>
<comment type="caution">
    <text evidence="4">The sequence shown here is derived from an EMBL/GenBank/DDBJ whole genome shotgun (WGS) entry which is preliminary data.</text>
</comment>
<protein>
    <submittedName>
        <fullName evidence="4">BREX system P-loop protein BrxC</fullName>
    </submittedName>
</protein>